<dbReference type="InterPro" id="IPR012340">
    <property type="entry name" value="NA-bd_OB-fold"/>
</dbReference>
<reference evidence="3" key="1">
    <citation type="submission" date="2018-08" db="EMBL/GenBank/DDBJ databases">
        <authorList>
            <person name="Cornetti L."/>
        </authorList>
    </citation>
    <scope>NUCLEOTIDE SEQUENCE</scope>
    <source>
        <strain evidence="3">IN-PA-1</strain>
    </source>
</reference>
<dbReference type="AlphaFoldDB" id="A0A4Y7M9M3"/>
<dbReference type="Gene3D" id="2.40.50.140">
    <property type="entry name" value="Nucleic acid-binding proteins"/>
    <property type="match status" value="1"/>
</dbReference>
<dbReference type="GO" id="GO:0003697">
    <property type="term" value="F:single-stranded DNA binding"/>
    <property type="evidence" value="ECO:0007669"/>
    <property type="project" value="InterPro"/>
</dbReference>
<keyword evidence="1 2" id="KW-0238">DNA-binding</keyword>
<dbReference type="NCBIfam" id="TIGR00621">
    <property type="entry name" value="ssb"/>
    <property type="match status" value="1"/>
</dbReference>
<dbReference type="SUPFAM" id="SSF50249">
    <property type="entry name" value="Nucleic acid-binding proteins"/>
    <property type="match status" value="1"/>
</dbReference>
<dbReference type="PANTHER" id="PTHR10302">
    <property type="entry name" value="SINGLE-STRANDED DNA-BINDING PROTEIN"/>
    <property type="match status" value="1"/>
</dbReference>
<gene>
    <name evidence="3" type="primary">EOG090X0O5J</name>
</gene>
<sequence length="210" mass="23126">MVERATDGLELLGLVREWYDTLREAAAGGPRRAKRGIIDVCGTALHWLLGVATSQDREELGQALGGETSGIQVDDEWKLSSNMNTINQAEDENASVGVSVEKTINSVTLLGRVGSNPVKRGSPDHPVVTFSLATNSNYSYANGDITQKTEWHRICVFKPYLRESTFKYTAKGQRVLIQGRIVYGEIKEPEGQLRHTSSIVADDVIFFKNG</sequence>
<evidence type="ECO:0000313" key="3">
    <source>
        <dbReference type="EMBL" id="SVE78041.1"/>
    </source>
</evidence>
<dbReference type="GO" id="GO:0006264">
    <property type="term" value="P:mitochondrial DNA replication"/>
    <property type="evidence" value="ECO:0007669"/>
    <property type="project" value="TreeGrafter"/>
</dbReference>
<dbReference type="Pfam" id="PF00436">
    <property type="entry name" value="SSB"/>
    <property type="match status" value="1"/>
</dbReference>
<dbReference type="CDD" id="cd04496">
    <property type="entry name" value="SSB_OBF"/>
    <property type="match status" value="1"/>
</dbReference>
<dbReference type="GO" id="GO:0042645">
    <property type="term" value="C:mitochondrial nucleoid"/>
    <property type="evidence" value="ECO:0007669"/>
    <property type="project" value="TreeGrafter"/>
</dbReference>
<protein>
    <submittedName>
        <fullName evidence="3">EOG090X0O5J</fullName>
    </submittedName>
</protein>
<name>A0A4Y7M9M3_9CRUS</name>
<evidence type="ECO:0000256" key="1">
    <source>
        <dbReference type="ARBA" id="ARBA00023125"/>
    </source>
</evidence>
<dbReference type="FunFam" id="2.40.50.140:FF:000269">
    <property type="entry name" value="Single-stranded DNA-binding protein"/>
    <property type="match status" value="1"/>
</dbReference>
<organism evidence="3">
    <name type="scientific">Daphnia lumholtzi</name>
    <dbReference type="NCBI Taxonomy" id="42856"/>
    <lineage>
        <taxon>Eukaryota</taxon>
        <taxon>Metazoa</taxon>
        <taxon>Ecdysozoa</taxon>
        <taxon>Arthropoda</taxon>
        <taxon>Crustacea</taxon>
        <taxon>Branchiopoda</taxon>
        <taxon>Diplostraca</taxon>
        <taxon>Cladocera</taxon>
        <taxon>Anomopoda</taxon>
        <taxon>Daphniidae</taxon>
        <taxon>Daphnia</taxon>
    </lineage>
</organism>
<accession>A0A4Y7M9M3</accession>
<dbReference type="PANTHER" id="PTHR10302:SF0">
    <property type="entry name" value="SINGLE-STRANDED DNA-BINDING PROTEIN, MITOCHONDRIAL"/>
    <property type="match status" value="1"/>
</dbReference>
<dbReference type="EMBL" id="LR008422">
    <property type="protein sequence ID" value="SVE78041.1"/>
    <property type="molecule type" value="mRNA"/>
</dbReference>
<dbReference type="PROSITE" id="PS50935">
    <property type="entry name" value="SSB"/>
    <property type="match status" value="1"/>
</dbReference>
<dbReference type="InterPro" id="IPR011344">
    <property type="entry name" value="ssDNA-bd"/>
</dbReference>
<proteinExistence type="evidence at transcript level"/>
<evidence type="ECO:0000256" key="2">
    <source>
        <dbReference type="PROSITE-ProRule" id="PRU00252"/>
    </source>
</evidence>
<dbReference type="InterPro" id="IPR000424">
    <property type="entry name" value="Primosome_PriB/ssb"/>
</dbReference>